<protein>
    <submittedName>
        <fullName evidence="1">Uncharacterized protein</fullName>
    </submittedName>
</protein>
<dbReference type="OrthoDB" id="10382199at2759"/>
<dbReference type="EMBL" id="JAEFBJ010000010">
    <property type="protein sequence ID" value="KAG7563528.1"/>
    <property type="molecule type" value="Genomic_DNA"/>
</dbReference>
<name>A0A8T1ZRW1_ARASU</name>
<proteinExistence type="predicted"/>
<evidence type="ECO:0000313" key="2">
    <source>
        <dbReference type="Proteomes" id="UP000694251"/>
    </source>
</evidence>
<evidence type="ECO:0000313" key="1">
    <source>
        <dbReference type="EMBL" id="KAG7563528.1"/>
    </source>
</evidence>
<dbReference type="Proteomes" id="UP000694251">
    <property type="component" value="Chromosome 10"/>
</dbReference>
<reference evidence="1 2" key="1">
    <citation type="submission" date="2020-12" db="EMBL/GenBank/DDBJ databases">
        <title>Concerted genomic and epigenomic changes stabilize Arabidopsis allopolyploids.</title>
        <authorList>
            <person name="Chen Z."/>
        </authorList>
    </citation>
    <scope>NUCLEOTIDE SEQUENCE [LARGE SCALE GENOMIC DNA]</scope>
    <source>
        <strain evidence="1">As9502</strain>
        <tissue evidence="1">Leaf</tissue>
    </source>
</reference>
<comment type="caution">
    <text evidence="1">The sequence shown here is derived from an EMBL/GenBank/DDBJ whole genome shotgun (WGS) entry which is preliminary data.</text>
</comment>
<dbReference type="AlphaFoldDB" id="A0A8T1ZRW1"/>
<gene>
    <name evidence="1" type="ORF">ISN44_As10g003260</name>
</gene>
<organism evidence="1 2">
    <name type="scientific">Arabidopsis suecica</name>
    <name type="common">Swedish thale-cress</name>
    <name type="synonym">Cardaminopsis suecica</name>
    <dbReference type="NCBI Taxonomy" id="45249"/>
    <lineage>
        <taxon>Eukaryota</taxon>
        <taxon>Viridiplantae</taxon>
        <taxon>Streptophyta</taxon>
        <taxon>Embryophyta</taxon>
        <taxon>Tracheophyta</taxon>
        <taxon>Spermatophyta</taxon>
        <taxon>Magnoliopsida</taxon>
        <taxon>eudicotyledons</taxon>
        <taxon>Gunneridae</taxon>
        <taxon>Pentapetalae</taxon>
        <taxon>rosids</taxon>
        <taxon>malvids</taxon>
        <taxon>Brassicales</taxon>
        <taxon>Brassicaceae</taxon>
        <taxon>Camelineae</taxon>
        <taxon>Arabidopsis</taxon>
    </lineage>
</organism>
<sequence length="42" mass="5079">MMPFIHIPRKRGRQKHVWKESDRISLVTNHTPWNTHLSKMLA</sequence>
<keyword evidence="2" id="KW-1185">Reference proteome</keyword>
<accession>A0A8T1ZRW1</accession>